<feature type="compositionally biased region" description="Low complexity" evidence="1">
    <location>
        <begin position="92"/>
        <end position="102"/>
    </location>
</feature>
<name>A0A246JRF7_9SPHN</name>
<dbReference type="EMBL" id="NISK01000003">
    <property type="protein sequence ID" value="OWQ95597.1"/>
    <property type="molecule type" value="Genomic_DNA"/>
</dbReference>
<organism evidence="3 4">
    <name type="scientific">Sphingopyxis bauzanensis</name>
    <dbReference type="NCBI Taxonomy" id="651663"/>
    <lineage>
        <taxon>Bacteria</taxon>
        <taxon>Pseudomonadati</taxon>
        <taxon>Pseudomonadota</taxon>
        <taxon>Alphaproteobacteria</taxon>
        <taxon>Sphingomonadales</taxon>
        <taxon>Sphingomonadaceae</taxon>
        <taxon>Sphingopyxis</taxon>
    </lineage>
</organism>
<keyword evidence="4" id="KW-1185">Reference proteome</keyword>
<feature type="compositionally biased region" description="Acidic residues" evidence="1">
    <location>
        <begin position="76"/>
        <end position="91"/>
    </location>
</feature>
<feature type="chain" id="PRO_5012873975" description="Secreted protein" evidence="2">
    <location>
        <begin position="16"/>
        <end position="113"/>
    </location>
</feature>
<evidence type="ECO:0008006" key="5">
    <source>
        <dbReference type="Google" id="ProtNLM"/>
    </source>
</evidence>
<proteinExistence type="predicted"/>
<evidence type="ECO:0000256" key="1">
    <source>
        <dbReference type="SAM" id="MobiDB-lite"/>
    </source>
</evidence>
<dbReference type="OrthoDB" id="7452569at2"/>
<accession>A0A246JRF7</accession>
<dbReference type="RefSeq" id="WP_088441720.1">
    <property type="nucleotide sequence ID" value="NZ_BMMC01000002.1"/>
</dbReference>
<comment type="caution">
    <text evidence="3">The sequence shown here is derived from an EMBL/GenBank/DDBJ whole genome shotgun (WGS) entry which is preliminary data.</text>
</comment>
<feature type="compositionally biased region" description="Basic and acidic residues" evidence="1">
    <location>
        <begin position="64"/>
        <end position="75"/>
    </location>
</feature>
<evidence type="ECO:0000313" key="4">
    <source>
        <dbReference type="Proteomes" id="UP000197361"/>
    </source>
</evidence>
<feature type="signal peptide" evidence="2">
    <location>
        <begin position="1"/>
        <end position="15"/>
    </location>
</feature>
<evidence type="ECO:0000313" key="3">
    <source>
        <dbReference type="EMBL" id="OWQ95597.1"/>
    </source>
</evidence>
<dbReference type="AlphaFoldDB" id="A0A246JRF7"/>
<evidence type="ECO:0000256" key="2">
    <source>
        <dbReference type="SAM" id="SignalP"/>
    </source>
</evidence>
<gene>
    <name evidence="3" type="ORF">CDQ92_12365</name>
</gene>
<reference evidence="3 4" key="1">
    <citation type="journal article" date="2010" name="Int. J. Syst. Evol. Microbiol.">
        <title>Sphingopyxis bauzanensis sp. nov., a psychrophilic bacterium isolated from soil.</title>
        <authorList>
            <person name="Zhang D.C."/>
            <person name="Liu H.C."/>
            <person name="Xin Y.H."/>
            <person name="Zhou Y.G."/>
            <person name="Schinner F."/>
            <person name="Margesin R."/>
        </authorList>
    </citation>
    <scope>NUCLEOTIDE SEQUENCE [LARGE SCALE GENOMIC DNA]</scope>
    <source>
        <strain evidence="3 4">DSM 22271</strain>
    </source>
</reference>
<keyword evidence="2" id="KW-0732">Signal</keyword>
<feature type="region of interest" description="Disordered" evidence="1">
    <location>
        <begin position="52"/>
        <end position="113"/>
    </location>
</feature>
<sequence>MTRILLASLPLLVLAACGSGDQGGKTTTKLDAVEVQPGSVSDSMIILDDASVDGTAVDNSVPDDGTKKEAAKTDADSSDDETADAEEEENPDAVPAPAAKKAITTESAAKKSD</sequence>
<dbReference type="PROSITE" id="PS51257">
    <property type="entry name" value="PROKAR_LIPOPROTEIN"/>
    <property type="match status" value="1"/>
</dbReference>
<dbReference type="Proteomes" id="UP000197361">
    <property type="component" value="Unassembled WGS sequence"/>
</dbReference>
<protein>
    <recommendedName>
        <fullName evidence="5">Secreted protein</fullName>
    </recommendedName>
</protein>